<protein>
    <submittedName>
        <fullName evidence="1">Uncharacterized protein</fullName>
    </submittedName>
</protein>
<dbReference type="EMBL" id="AGNK02001059">
    <property type="status" value="NOT_ANNOTATED_CDS"/>
    <property type="molecule type" value="Genomic_DNA"/>
</dbReference>
<name>K4A3T2_SETIT</name>
<dbReference type="Proteomes" id="UP000004995">
    <property type="component" value="Unassembled WGS sequence"/>
</dbReference>
<evidence type="ECO:0000313" key="2">
    <source>
        <dbReference type="Proteomes" id="UP000004995"/>
    </source>
</evidence>
<dbReference type="HOGENOM" id="CLU_2965307_0_0_1"/>
<reference evidence="2" key="1">
    <citation type="journal article" date="2012" name="Nat. Biotechnol.">
        <title>Reference genome sequence of the model plant Setaria.</title>
        <authorList>
            <person name="Bennetzen J.L."/>
            <person name="Schmutz J."/>
            <person name="Wang H."/>
            <person name="Percifield R."/>
            <person name="Hawkins J."/>
            <person name="Pontaroli A.C."/>
            <person name="Estep M."/>
            <person name="Feng L."/>
            <person name="Vaughn J.N."/>
            <person name="Grimwood J."/>
            <person name="Jenkins J."/>
            <person name="Barry K."/>
            <person name="Lindquist E."/>
            <person name="Hellsten U."/>
            <person name="Deshpande S."/>
            <person name="Wang X."/>
            <person name="Wu X."/>
            <person name="Mitros T."/>
            <person name="Triplett J."/>
            <person name="Yang X."/>
            <person name="Ye C.Y."/>
            <person name="Mauro-Herrera M."/>
            <person name="Wang L."/>
            <person name="Li P."/>
            <person name="Sharma M."/>
            <person name="Sharma R."/>
            <person name="Ronald P.C."/>
            <person name="Panaud O."/>
            <person name="Kellogg E.A."/>
            <person name="Brutnell T.P."/>
            <person name="Doust A.N."/>
            <person name="Tuskan G.A."/>
            <person name="Rokhsar D."/>
            <person name="Devos K.M."/>
        </authorList>
    </citation>
    <scope>NUCLEOTIDE SEQUENCE [LARGE SCALE GENOMIC DNA]</scope>
    <source>
        <strain evidence="2">cv. Yugu1</strain>
    </source>
</reference>
<evidence type="ECO:0000313" key="1">
    <source>
        <dbReference type="EnsemblPlants" id="KQL24375"/>
    </source>
</evidence>
<proteinExistence type="predicted"/>
<dbReference type="AlphaFoldDB" id="K4A3T2"/>
<keyword evidence="2" id="KW-1185">Reference proteome</keyword>
<dbReference type="EnsemblPlants" id="KQL24375">
    <property type="protein sequence ID" value="KQL24375"/>
    <property type="gene ID" value="SETIT_033535mg"/>
</dbReference>
<organism evidence="1 2">
    <name type="scientific">Setaria italica</name>
    <name type="common">Foxtail millet</name>
    <name type="synonym">Panicum italicum</name>
    <dbReference type="NCBI Taxonomy" id="4555"/>
    <lineage>
        <taxon>Eukaryota</taxon>
        <taxon>Viridiplantae</taxon>
        <taxon>Streptophyta</taxon>
        <taxon>Embryophyta</taxon>
        <taxon>Tracheophyta</taxon>
        <taxon>Spermatophyta</taxon>
        <taxon>Magnoliopsida</taxon>
        <taxon>Liliopsida</taxon>
        <taxon>Poales</taxon>
        <taxon>Poaceae</taxon>
        <taxon>PACMAD clade</taxon>
        <taxon>Panicoideae</taxon>
        <taxon>Panicodae</taxon>
        <taxon>Paniceae</taxon>
        <taxon>Cenchrinae</taxon>
        <taxon>Setaria</taxon>
    </lineage>
</organism>
<dbReference type="Gramene" id="KQL24375">
    <property type="protein sequence ID" value="KQL24375"/>
    <property type="gene ID" value="SETIT_033535mg"/>
</dbReference>
<dbReference type="InParanoid" id="K4A3T2"/>
<accession>K4A3T2</accession>
<sequence>MASVVQKVKCLLIMMTTWDLIGKMWLSIKLLICLRLLAHRKLSILIGKLVRNYQCSIMT</sequence>
<reference evidence="1" key="2">
    <citation type="submission" date="2018-08" db="UniProtKB">
        <authorList>
            <consortium name="EnsemblPlants"/>
        </authorList>
    </citation>
    <scope>IDENTIFICATION</scope>
    <source>
        <strain evidence="1">Yugu1</strain>
    </source>
</reference>